<dbReference type="SUPFAM" id="SSF54285">
    <property type="entry name" value="MoaD/ThiS"/>
    <property type="match status" value="1"/>
</dbReference>
<feature type="region of interest" description="Disordered" evidence="1">
    <location>
        <begin position="1"/>
        <end position="25"/>
    </location>
</feature>
<dbReference type="InterPro" id="IPR012675">
    <property type="entry name" value="Beta-grasp_dom_sf"/>
</dbReference>
<dbReference type="InterPro" id="IPR053833">
    <property type="entry name" value="SAMP2"/>
</dbReference>
<sequence length="70" mass="7346">MTMRVHVTTVPRAGEEDRELPEGSTAEDLVRAMGLPTVACLVLRNGGPIPIDEPLESGDALEVVYVASGG</sequence>
<dbReference type="Pfam" id="PF21965">
    <property type="entry name" value="SAMP2"/>
    <property type="match status" value="1"/>
</dbReference>
<evidence type="ECO:0008006" key="3">
    <source>
        <dbReference type="Google" id="ProtNLM"/>
    </source>
</evidence>
<gene>
    <name evidence="2" type="ORF">S01H1_47759</name>
</gene>
<accession>X0XGM2</accession>
<dbReference type="Gene3D" id="3.10.20.30">
    <property type="match status" value="1"/>
</dbReference>
<dbReference type="InterPro" id="IPR016155">
    <property type="entry name" value="Mopterin_synth/thiamin_S_b"/>
</dbReference>
<dbReference type="EMBL" id="BARS01030633">
    <property type="protein sequence ID" value="GAG24081.1"/>
    <property type="molecule type" value="Genomic_DNA"/>
</dbReference>
<evidence type="ECO:0000313" key="2">
    <source>
        <dbReference type="EMBL" id="GAG24081.1"/>
    </source>
</evidence>
<name>X0XGM2_9ZZZZ</name>
<organism evidence="2">
    <name type="scientific">marine sediment metagenome</name>
    <dbReference type="NCBI Taxonomy" id="412755"/>
    <lineage>
        <taxon>unclassified sequences</taxon>
        <taxon>metagenomes</taxon>
        <taxon>ecological metagenomes</taxon>
    </lineage>
</organism>
<reference evidence="2" key="1">
    <citation type="journal article" date="2014" name="Front. Microbiol.">
        <title>High frequency of phylogenetically diverse reductive dehalogenase-homologous genes in deep subseafloor sedimentary metagenomes.</title>
        <authorList>
            <person name="Kawai M."/>
            <person name="Futagami T."/>
            <person name="Toyoda A."/>
            <person name="Takaki Y."/>
            <person name="Nishi S."/>
            <person name="Hori S."/>
            <person name="Arai W."/>
            <person name="Tsubouchi T."/>
            <person name="Morono Y."/>
            <person name="Uchiyama I."/>
            <person name="Ito T."/>
            <person name="Fujiyama A."/>
            <person name="Inagaki F."/>
            <person name="Takami H."/>
        </authorList>
    </citation>
    <scope>NUCLEOTIDE SEQUENCE</scope>
    <source>
        <strain evidence="2">Expedition CK06-06</strain>
    </source>
</reference>
<proteinExistence type="predicted"/>
<dbReference type="AlphaFoldDB" id="X0XGM2"/>
<comment type="caution">
    <text evidence="2">The sequence shown here is derived from an EMBL/GenBank/DDBJ whole genome shotgun (WGS) entry which is preliminary data.</text>
</comment>
<evidence type="ECO:0000256" key="1">
    <source>
        <dbReference type="SAM" id="MobiDB-lite"/>
    </source>
</evidence>
<protein>
    <recommendedName>
        <fullName evidence="3">Ubiquitin Mut7-C domain-containing protein</fullName>
    </recommendedName>
</protein>